<dbReference type="EMBL" id="VMNW02000111">
    <property type="protein sequence ID" value="KAA9150853.1"/>
    <property type="molecule type" value="Genomic_DNA"/>
</dbReference>
<dbReference type="Gene3D" id="6.10.250.650">
    <property type="match status" value="1"/>
</dbReference>
<keyword evidence="3" id="KW-1185">Reference proteome</keyword>
<dbReference type="SUPFAM" id="SSF51905">
    <property type="entry name" value="FAD/NAD(P)-binding domain"/>
    <property type="match status" value="1"/>
</dbReference>
<accession>A0A5N0USF5</accession>
<gene>
    <name evidence="2" type="ORF">FPZ12_040370</name>
</gene>
<comment type="caution">
    <text evidence="2">The sequence shown here is derived from an EMBL/GenBank/DDBJ whole genome shotgun (WGS) entry which is preliminary data.</text>
</comment>
<dbReference type="InterPro" id="IPR054801">
    <property type="entry name" value="StyMonoxStyA"/>
</dbReference>
<dbReference type="Gene3D" id="3.50.50.60">
    <property type="entry name" value="FAD/NAD(P)-binding domain"/>
    <property type="match status" value="2"/>
</dbReference>
<proteinExistence type="predicted"/>
<dbReference type="InterPro" id="IPR041654">
    <property type="entry name" value="StyA_sbd"/>
</dbReference>
<reference evidence="2" key="1">
    <citation type="submission" date="2019-09" db="EMBL/GenBank/DDBJ databases">
        <authorList>
            <person name="Teo W.F.A."/>
            <person name="Duangmal K."/>
        </authorList>
    </citation>
    <scope>NUCLEOTIDE SEQUENCE [LARGE SCALE GENOMIC DNA]</scope>
    <source>
        <strain evidence="2">K81G1</strain>
    </source>
</reference>
<protein>
    <submittedName>
        <fullName evidence="2">Monooxygenase</fullName>
    </submittedName>
</protein>
<dbReference type="RefSeq" id="WP_144756761.1">
    <property type="nucleotide sequence ID" value="NZ_VMNW02000111.1"/>
</dbReference>
<dbReference type="Proteomes" id="UP000319769">
    <property type="component" value="Unassembled WGS sequence"/>
</dbReference>
<feature type="domain" description="Styrene monooxygenase StyA putative substrate binding" evidence="1">
    <location>
        <begin position="143"/>
        <end position="252"/>
    </location>
</feature>
<dbReference type="NCBIfam" id="NF045732">
    <property type="entry name" value="StyMonoxStyA"/>
    <property type="match status" value="1"/>
</dbReference>
<sequence length="409" mass="44925">MPTIGIVGAGIAGLHLGLLLRQHDVPVTIYTDKTAEQLASGRLLNSVAHHAPTIKRERALGVHFWPVEEYGYSCHHHYVGGPQPLSFRGNFTHWSSALDYRLYLPKLMEAFEERGGRLQIRTLGADDIEPLAERHDLLVVAAGRGAFASLFPRRPEASPYDRPQRALAVGLFDGITESSPKGVTISASPGHGELLEIPMYGPQGFTTALLFENVPGGDLEVLAKTRYEDDPRGFERLVLQKLEQHHPQTFARVDPARFALTGPLDILQGAITPTVREDFARLPNGKFALAVGDVHTVVDPVIGQGANSASHSAWVAGEEIVSDYGLDELFCRRVAARRAEVVLGAANWTNLMLAPPPEHLLQLFGAMARDQAVADEFTDNFDYPDRQWRILATPERTAGFLARRAKTTV</sequence>
<evidence type="ECO:0000313" key="3">
    <source>
        <dbReference type="Proteomes" id="UP000319769"/>
    </source>
</evidence>
<evidence type="ECO:0000313" key="2">
    <source>
        <dbReference type="EMBL" id="KAA9150853.1"/>
    </source>
</evidence>
<dbReference type="AlphaFoldDB" id="A0A5N0USF5"/>
<keyword evidence="2" id="KW-0560">Oxidoreductase</keyword>
<organism evidence="2 3">
    <name type="scientific">Amycolatopsis acidicola</name>
    <dbReference type="NCBI Taxonomy" id="2596893"/>
    <lineage>
        <taxon>Bacteria</taxon>
        <taxon>Bacillati</taxon>
        <taxon>Actinomycetota</taxon>
        <taxon>Actinomycetes</taxon>
        <taxon>Pseudonocardiales</taxon>
        <taxon>Pseudonocardiaceae</taxon>
        <taxon>Amycolatopsis</taxon>
    </lineage>
</organism>
<evidence type="ECO:0000259" key="1">
    <source>
        <dbReference type="Pfam" id="PF17885"/>
    </source>
</evidence>
<dbReference type="GO" id="GO:0004497">
    <property type="term" value="F:monooxygenase activity"/>
    <property type="evidence" value="ECO:0007669"/>
    <property type="project" value="UniProtKB-KW"/>
</dbReference>
<dbReference type="OrthoDB" id="3414915at2"/>
<name>A0A5N0USF5_9PSEU</name>
<keyword evidence="2" id="KW-0503">Monooxygenase</keyword>
<dbReference type="InterPro" id="IPR036188">
    <property type="entry name" value="FAD/NAD-bd_sf"/>
</dbReference>
<dbReference type="Pfam" id="PF17885">
    <property type="entry name" value="Smoa_sbd"/>
    <property type="match status" value="1"/>
</dbReference>
<dbReference type="Gene3D" id="3.30.9.40">
    <property type="match status" value="2"/>
</dbReference>